<evidence type="ECO:0000256" key="1">
    <source>
        <dbReference type="SAM" id="MobiDB-lite"/>
    </source>
</evidence>
<feature type="compositionally biased region" description="Gly residues" evidence="1">
    <location>
        <begin position="409"/>
        <end position="429"/>
    </location>
</feature>
<protein>
    <recommendedName>
        <fullName evidence="4">Vitellogenin II</fullName>
    </recommendedName>
</protein>
<reference evidence="3" key="1">
    <citation type="journal article" date="2019" name="Int. J. Syst. Evol. Microbiol.">
        <title>The Global Catalogue of Microorganisms (GCM) 10K type strain sequencing project: providing services to taxonomists for standard genome sequencing and annotation.</title>
        <authorList>
            <consortium name="The Broad Institute Genomics Platform"/>
            <consortium name="The Broad Institute Genome Sequencing Center for Infectious Disease"/>
            <person name="Wu L."/>
            <person name="Ma J."/>
        </authorList>
    </citation>
    <scope>NUCLEOTIDE SEQUENCE [LARGE SCALE GENOMIC DNA]</scope>
    <source>
        <strain evidence="3">KCTC 52344</strain>
    </source>
</reference>
<accession>A0ABW5JBR8</accession>
<organism evidence="2 3">
    <name type="scientific">Emticicia soli</name>
    <dbReference type="NCBI Taxonomy" id="2027878"/>
    <lineage>
        <taxon>Bacteria</taxon>
        <taxon>Pseudomonadati</taxon>
        <taxon>Bacteroidota</taxon>
        <taxon>Cytophagia</taxon>
        <taxon>Cytophagales</taxon>
        <taxon>Leadbetterellaceae</taxon>
        <taxon>Emticicia</taxon>
    </lineage>
</organism>
<sequence>MNTLKSFRYLSVAVLLGTWGCSQKQVATKGDYDDLYGSSKDAPQVTYKTSTQPSNIYQNPDYTDNLRYQREETPVQAEGTDEYFDENYVNSRKVQRSYSAEPGYSSGFSDGYQSGWNDYAWSQPVGWASPFNRFGYNSPFGFNSWNSWGGFNSFNIGFGLGYGFGNGWGGWGNRFYDPFWGGGFYNPYYAMYSPWGMGGWGSPWGFSPYDYYGYGGYGGFGGFGGYYGYPRYIYNVTSGVDGLARTRTYGPRDGGRASGVYNDRFNNTAVRNVENARRGDANARSYSGSGTGRSYSNSDGYYATPRRNGAGNSSFSNSPNSRSSSSSSSSDAYYARPRRNGGYEGSNSARTYDYSRPSSSSSRSSNSWSSGSGNTRSSSRGSDSWSRSPSSNSTWSAPSRSSSSSSSGSVGGSRGGGGSSGGGGSRGPR</sequence>
<evidence type="ECO:0008006" key="4">
    <source>
        <dbReference type="Google" id="ProtNLM"/>
    </source>
</evidence>
<feature type="compositionally biased region" description="Low complexity" evidence="1">
    <location>
        <begin position="284"/>
        <end position="298"/>
    </location>
</feature>
<feature type="compositionally biased region" description="Low complexity" evidence="1">
    <location>
        <begin position="312"/>
        <end position="330"/>
    </location>
</feature>
<feature type="compositionally biased region" description="Low complexity" evidence="1">
    <location>
        <begin position="355"/>
        <end position="408"/>
    </location>
</feature>
<dbReference type="EMBL" id="JBHULC010000021">
    <property type="protein sequence ID" value="MFD2522782.1"/>
    <property type="molecule type" value="Genomic_DNA"/>
</dbReference>
<comment type="caution">
    <text evidence="2">The sequence shown here is derived from an EMBL/GenBank/DDBJ whole genome shotgun (WGS) entry which is preliminary data.</text>
</comment>
<keyword evidence="3" id="KW-1185">Reference proteome</keyword>
<feature type="region of interest" description="Disordered" evidence="1">
    <location>
        <begin position="271"/>
        <end position="429"/>
    </location>
</feature>
<gene>
    <name evidence="2" type="ORF">ACFSR2_17920</name>
</gene>
<proteinExistence type="predicted"/>
<evidence type="ECO:0000313" key="3">
    <source>
        <dbReference type="Proteomes" id="UP001597510"/>
    </source>
</evidence>
<dbReference type="Proteomes" id="UP001597510">
    <property type="component" value="Unassembled WGS sequence"/>
</dbReference>
<evidence type="ECO:0000313" key="2">
    <source>
        <dbReference type="EMBL" id="MFD2522782.1"/>
    </source>
</evidence>
<name>A0ABW5JBR8_9BACT</name>
<dbReference type="RefSeq" id="WP_340237892.1">
    <property type="nucleotide sequence ID" value="NZ_JBBEWC010000008.1"/>
</dbReference>